<name>A0AAD2EVN7_9RALS</name>
<evidence type="ECO:0000256" key="1">
    <source>
        <dbReference type="SAM" id="SignalP"/>
    </source>
</evidence>
<dbReference type="AlphaFoldDB" id="A0AAD2EVN7"/>
<evidence type="ECO:0000313" key="2">
    <source>
        <dbReference type="EMBL" id="CAJ0705470.1"/>
    </source>
</evidence>
<feature type="signal peptide" evidence="1">
    <location>
        <begin position="1"/>
        <end position="24"/>
    </location>
</feature>
<evidence type="ECO:0000313" key="3">
    <source>
        <dbReference type="Proteomes" id="UP001189915"/>
    </source>
</evidence>
<keyword evidence="3" id="KW-1185">Reference proteome</keyword>
<reference evidence="2 3" key="1">
    <citation type="submission" date="2023-07" db="EMBL/GenBank/DDBJ databases">
        <authorList>
            <person name="Peeters C."/>
        </authorList>
    </citation>
    <scope>NUCLEOTIDE SEQUENCE [LARGE SCALE GENOMIC DNA]</scope>
    <source>
        <strain evidence="2 3">LMG 18091</strain>
    </source>
</reference>
<gene>
    <name evidence="2" type="ORF">LMG18091_04447</name>
</gene>
<proteinExistence type="predicted"/>
<protein>
    <recommendedName>
        <fullName evidence="4">DUF916 domain-containing protein</fullName>
    </recommendedName>
</protein>
<comment type="caution">
    <text evidence="2">The sequence shown here is derived from an EMBL/GenBank/DDBJ whole genome shotgun (WGS) entry which is preliminary data.</text>
</comment>
<dbReference type="EMBL" id="CATWAF010000007">
    <property type="protein sequence ID" value="CAJ0705470.1"/>
    <property type="molecule type" value="Genomic_DNA"/>
</dbReference>
<sequence>MTKINLLGMLTIGLASCMALPALAQTPSASISVKAIHHAGHVRYSYSVTNTGTTPIGHFWIGGASSDNGQLTLSLTSMPRPLPGSLVLSSEGATAPTGWAGIIITADEEPAFAIDFTDLKDYQRRMPAWKSRGSEPKPASAANYIAPGETRTGFELIAPAIDVEYLHNATVFSDKDVSASVTIQNADKQPPNVGLQGKVQQVGQQGIIETKLNVTDNVDPAPEHVVSLTRSDAATGANVEQLTPPKNVREFRVPAIPGKAYTLTVTAIDASGNAGVGRFSWSTPTRSTEPPKK</sequence>
<dbReference type="PROSITE" id="PS51257">
    <property type="entry name" value="PROKAR_LIPOPROTEIN"/>
    <property type="match status" value="1"/>
</dbReference>
<feature type="chain" id="PRO_5042016124" description="DUF916 domain-containing protein" evidence="1">
    <location>
        <begin position="25"/>
        <end position="293"/>
    </location>
</feature>
<organism evidence="2 3">
    <name type="scientific">Ralstonia wenshanensis</name>
    <dbReference type="NCBI Taxonomy" id="2842456"/>
    <lineage>
        <taxon>Bacteria</taxon>
        <taxon>Pseudomonadati</taxon>
        <taxon>Pseudomonadota</taxon>
        <taxon>Betaproteobacteria</taxon>
        <taxon>Burkholderiales</taxon>
        <taxon>Burkholderiaceae</taxon>
        <taxon>Ralstonia</taxon>
    </lineage>
</organism>
<keyword evidence="1" id="KW-0732">Signal</keyword>
<dbReference type="Proteomes" id="UP001189915">
    <property type="component" value="Unassembled WGS sequence"/>
</dbReference>
<dbReference type="RefSeq" id="WP_316871499.1">
    <property type="nucleotide sequence ID" value="NZ_CATWAF010000007.1"/>
</dbReference>
<accession>A0AAD2EVN7</accession>
<evidence type="ECO:0008006" key="4">
    <source>
        <dbReference type="Google" id="ProtNLM"/>
    </source>
</evidence>